<evidence type="ECO:0000256" key="1">
    <source>
        <dbReference type="SAM" id="MobiDB-lite"/>
    </source>
</evidence>
<name>A0A6J4S452_9ACTN</name>
<feature type="non-terminal residue" evidence="2">
    <location>
        <position position="1"/>
    </location>
</feature>
<reference evidence="2" key="1">
    <citation type="submission" date="2020-02" db="EMBL/GenBank/DDBJ databases">
        <authorList>
            <person name="Meier V. D."/>
        </authorList>
    </citation>
    <scope>NUCLEOTIDE SEQUENCE</scope>
    <source>
        <strain evidence="2">AVDCRST_MAG13</strain>
    </source>
</reference>
<organism evidence="2">
    <name type="scientific">uncultured Solirubrobacteraceae bacterium</name>
    <dbReference type="NCBI Taxonomy" id="1162706"/>
    <lineage>
        <taxon>Bacteria</taxon>
        <taxon>Bacillati</taxon>
        <taxon>Actinomycetota</taxon>
        <taxon>Thermoleophilia</taxon>
        <taxon>Solirubrobacterales</taxon>
        <taxon>Solirubrobacteraceae</taxon>
        <taxon>environmental samples</taxon>
    </lineage>
</organism>
<accession>A0A6J4S452</accession>
<protein>
    <submittedName>
        <fullName evidence="2">Uncharacterized protein</fullName>
    </submittedName>
</protein>
<dbReference type="AlphaFoldDB" id="A0A6J4S452"/>
<gene>
    <name evidence="2" type="ORF">AVDCRST_MAG13-1380</name>
</gene>
<sequence>AYASGCKDVARTGRRRPRRLQDRHARSHLP</sequence>
<evidence type="ECO:0000313" key="2">
    <source>
        <dbReference type="EMBL" id="CAA9484773.1"/>
    </source>
</evidence>
<dbReference type="EMBL" id="CADCVO010000217">
    <property type="protein sequence ID" value="CAA9484773.1"/>
    <property type="molecule type" value="Genomic_DNA"/>
</dbReference>
<feature type="non-terminal residue" evidence="2">
    <location>
        <position position="30"/>
    </location>
</feature>
<proteinExistence type="predicted"/>
<feature type="region of interest" description="Disordered" evidence="1">
    <location>
        <begin position="1"/>
        <end position="30"/>
    </location>
</feature>